<keyword evidence="4" id="KW-0720">Serine protease</keyword>
<dbReference type="InterPro" id="IPR015500">
    <property type="entry name" value="Peptidase_S8_subtilisin-rel"/>
</dbReference>
<feature type="domain" description="Peptidase S8/S53" evidence="5">
    <location>
        <begin position="281"/>
        <end position="608"/>
    </location>
</feature>
<evidence type="ECO:0000256" key="1">
    <source>
        <dbReference type="ARBA" id="ARBA00011073"/>
    </source>
</evidence>
<dbReference type="PROSITE" id="PS00136">
    <property type="entry name" value="SUBTILASE_ASP"/>
    <property type="match status" value="1"/>
</dbReference>
<dbReference type="RefSeq" id="WP_223705974.1">
    <property type="nucleotide sequence ID" value="NZ_JAINUY010000003.1"/>
</dbReference>
<dbReference type="InterPro" id="IPR050131">
    <property type="entry name" value="Peptidase_S8_subtilisin-like"/>
</dbReference>
<evidence type="ECO:0000256" key="2">
    <source>
        <dbReference type="ARBA" id="ARBA00022670"/>
    </source>
</evidence>
<dbReference type="PANTHER" id="PTHR43806:SF11">
    <property type="entry name" value="CEREVISIN-RELATED"/>
    <property type="match status" value="1"/>
</dbReference>
<dbReference type="InterPro" id="IPR036852">
    <property type="entry name" value="Peptidase_S8/S53_dom_sf"/>
</dbReference>
<keyword evidence="7" id="KW-1185">Reference proteome</keyword>
<evidence type="ECO:0000313" key="7">
    <source>
        <dbReference type="Proteomes" id="UP001139366"/>
    </source>
</evidence>
<dbReference type="EMBL" id="JAINUY010000003">
    <property type="protein sequence ID" value="MBZ4035345.1"/>
    <property type="molecule type" value="Genomic_DNA"/>
</dbReference>
<gene>
    <name evidence="6" type="ORF">K6T82_11255</name>
</gene>
<accession>A0A9X1HA48</accession>
<dbReference type="InterPro" id="IPR000209">
    <property type="entry name" value="Peptidase_S8/S53_dom"/>
</dbReference>
<dbReference type="GO" id="GO:0004252">
    <property type="term" value="F:serine-type endopeptidase activity"/>
    <property type="evidence" value="ECO:0007669"/>
    <property type="project" value="InterPro"/>
</dbReference>
<reference evidence="6 7" key="1">
    <citation type="journal article" date="2023" name="Antonie Van Leeuwenhoek">
        <title>Flavobacterium potami sp. nov., a multi-metal resistance genes harbouring bacterium isolated from shallow river silt.</title>
        <authorList>
            <person name="Li S."/>
            <person name="Mao S."/>
            <person name="Mu W."/>
            <person name="Guo B."/>
            <person name="Li C."/>
            <person name="Zhu Q."/>
            <person name="Hou X."/>
            <person name="Zhao Y."/>
            <person name="Wei S."/>
            <person name="Liu H."/>
            <person name="Liu A."/>
        </authorList>
    </citation>
    <scope>NUCLEOTIDE SEQUENCE [LARGE SCALE GENOMIC DNA]</scope>
    <source>
        <strain evidence="6 7">17A</strain>
    </source>
</reference>
<dbReference type="InterPro" id="IPR023827">
    <property type="entry name" value="Peptidase_S8_Asp-AS"/>
</dbReference>
<dbReference type="CDD" id="cd04847">
    <property type="entry name" value="Peptidases_S8_Subtilisin_like_2"/>
    <property type="match status" value="1"/>
</dbReference>
<comment type="caution">
    <text evidence="6">The sequence shown here is derived from an EMBL/GenBank/DDBJ whole genome shotgun (WGS) entry which is preliminary data.</text>
</comment>
<dbReference type="Pfam" id="PF00082">
    <property type="entry name" value="Peptidase_S8"/>
    <property type="match status" value="1"/>
</dbReference>
<dbReference type="AlphaFoldDB" id="A0A9X1HA48"/>
<protein>
    <submittedName>
        <fullName evidence="6">S8 family peptidase</fullName>
    </submittedName>
</protein>
<comment type="similarity">
    <text evidence="1">Belongs to the peptidase S8 family.</text>
</comment>
<proteinExistence type="inferred from homology"/>
<keyword evidence="3" id="KW-0378">Hydrolase</keyword>
<dbReference type="Gene3D" id="3.40.50.200">
    <property type="entry name" value="Peptidase S8/S53 domain"/>
    <property type="match status" value="1"/>
</dbReference>
<dbReference type="InterPro" id="IPR034074">
    <property type="entry name" value="Y4bN_pept_dom"/>
</dbReference>
<evidence type="ECO:0000256" key="3">
    <source>
        <dbReference type="ARBA" id="ARBA00022801"/>
    </source>
</evidence>
<organism evidence="6 7">
    <name type="scientific">Flavobacterium potami</name>
    <dbReference type="NCBI Taxonomy" id="2872310"/>
    <lineage>
        <taxon>Bacteria</taxon>
        <taxon>Pseudomonadati</taxon>
        <taxon>Bacteroidota</taxon>
        <taxon>Flavobacteriia</taxon>
        <taxon>Flavobacteriales</taxon>
        <taxon>Flavobacteriaceae</taxon>
        <taxon>Flavobacterium</taxon>
    </lineage>
</organism>
<name>A0A9X1HA48_9FLAO</name>
<dbReference type="Proteomes" id="UP001139366">
    <property type="component" value="Unassembled WGS sequence"/>
</dbReference>
<evidence type="ECO:0000259" key="5">
    <source>
        <dbReference type="Pfam" id="PF00082"/>
    </source>
</evidence>
<evidence type="ECO:0000256" key="4">
    <source>
        <dbReference type="ARBA" id="ARBA00022825"/>
    </source>
</evidence>
<dbReference type="PRINTS" id="PR00723">
    <property type="entry name" value="SUBTILISIN"/>
</dbReference>
<keyword evidence="2" id="KW-0645">Protease</keyword>
<dbReference type="GO" id="GO:0006508">
    <property type="term" value="P:proteolysis"/>
    <property type="evidence" value="ECO:0007669"/>
    <property type="project" value="UniProtKB-KW"/>
</dbReference>
<evidence type="ECO:0000313" key="6">
    <source>
        <dbReference type="EMBL" id="MBZ4035345.1"/>
    </source>
</evidence>
<sequence length="834" mass="94380">MSDDHKPHLFVKDVFTSQKFTTTQKGNSSKALPERDRANHGNNLLSAINEIWDQHIFESADRKEKELPSAEGEYLTFKSSANDNLKLESLDSKGAKLLNVKRDSETHEQIATIFIPEDKIGGLVKKVEEYLTENFRYKGEDTGKPKNQALIDTIDSVRRATIENLWSSSVEFLPRDQQVWCELWLDTEEVSPEKMLTTLGRVNKIFGIESTGQFFTFPQRTIVIVRANYIQLVELIKSFPLIAEIRKAEEPNSFWLNEITVAREDWITDALQNTDFTNDNNFVTILDSGINNGHKLLQPILADKDRHAADASWGITDNNGHGTMMAGVVGYGNLNSFLENPYANYVNHQIESVKILPVNGNHFYQYPFVMSDAISTVQIVNPHYRRIYCMAVTSEYQNDFGKPSTWSAVLDNIIFGDDPEDKKIFVVSVGNVREEEDWKNYPQSNLNLAVESPAQSWNSIGIGAFTEKIFPDRPTLAGHSELSPFSRTSISWENSWPIKPDVVFEGGNIEGLANANVAQHDDLEMLTTSRNAVTNNFTTINATSSATALASNFLAKLRDSYPDAWPETCRALLIHSARWTQAMYDQFGFEAGKKSSEALKMLRIYGYGVPNLQRALSCQSNYLTFISEEVLQPYEKTGSNIKTKDIHYYEFPWPKEILENLGDAATTLRITLSYFIEPNPGDKGYSTKYSYQSTALRFVLINPGEDFDNFKLRTNKINQDTLKTELGMDPKESLDSATMEKEKGSERWALGADNVFKGSIHSNYWTGTAAEIASCNKLAIYPQASGWWKQLKRQAKYNSTIRYSLIVSIETPENTQDIYTPIATRITLENLVKI</sequence>
<dbReference type="SUPFAM" id="SSF52743">
    <property type="entry name" value="Subtilisin-like"/>
    <property type="match status" value="1"/>
</dbReference>
<dbReference type="PANTHER" id="PTHR43806">
    <property type="entry name" value="PEPTIDASE S8"/>
    <property type="match status" value="1"/>
</dbReference>